<evidence type="ECO:0000313" key="4">
    <source>
        <dbReference type="WBParaSite" id="EN70_4734"/>
    </source>
</evidence>
<proteinExistence type="predicted"/>
<dbReference type="InterPro" id="IPR040676">
    <property type="entry name" value="DUF5641"/>
</dbReference>
<dbReference type="Pfam" id="PF18701">
    <property type="entry name" value="DUF5641"/>
    <property type="match status" value="1"/>
</dbReference>
<protein>
    <submittedName>
        <fullName evidence="4">DUF5641 domain-containing protein</fullName>
    </submittedName>
</protein>
<feature type="compositionally biased region" description="Basic and acidic residues" evidence="1">
    <location>
        <begin position="81"/>
        <end position="98"/>
    </location>
</feature>
<evidence type="ECO:0000313" key="3">
    <source>
        <dbReference type="Proteomes" id="UP000095285"/>
    </source>
</evidence>
<accession>A0A1I7VPA8</accession>
<feature type="domain" description="DUF5641" evidence="2">
    <location>
        <begin position="14"/>
        <end position="73"/>
    </location>
</feature>
<evidence type="ECO:0000259" key="2">
    <source>
        <dbReference type="Pfam" id="PF18701"/>
    </source>
</evidence>
<feature type="region of interest" description="Disordered" evidence="1">
    <location>
        <begin position="81"/>
        <end position="105"/>
    </location>
</feature>
<evidence type="ECO:0000256" key="1">
    <source>
        <dbReference type="SAM" id="MobiDB-lite"/>
    </source>
</evidence>
<sequence length="105" mass="12297">RTYPERNRIAKRVEKRTRRGEIVLLNEPGLPRGMWKLVKIQELNNGKDERIRSVMVQTSNEKLLKRPINLLYLLEVKEEGSEEVRTTTTKDKTKEEPIAVRTRGA</sequence>
<dbReference type="Proteomes" id="UP000095285">
    <property type="component" value="Unassembled WGS sequence"/>
</dbReference>
<dbReference type="WBParaSite" id="EN70_4734">
    <property type="protein sequence ID" value="EN70_4734"/>
    <property type="gene ID" value="EN70_4734"/>
</dbReference>
<dbReference type="AlphaFoldDB" id="A0A1I7VPA8"/>
<keyword evidence="3" id="KW-1185">Reference proteome</keyword>
<organism evidence="3 4">
    <name type="scientific">Loa loa</name>
    <name type="common">Eye worm</name>
    <name type="synonym">Filaria loa</name>
    <dbReference type="NCBI Taxonomy" id="7209"/>
    <lineage>
        <taxon>Eukaryota</taxon>
        <taxon>Metazoa</taxon>
        <taxon>Ecdysozoa</taxon>
        <taxon>Nematoda</taxon>
        <taxon>Chromadorea</taxon>
        <taxon>Rhabditida</taxon>
        <taxon>Spirurina</taxon>
        <taxon>Spiruromorpha</taxon>
        <taxon>Filarioidea</taxon>
        <taxon>Onchocercidae</taxon>
        <taxon>Loa</taxon>
    </lineage>
</organism>
<reference evidence="4" key="2">
    <citation type="submission" date="2016-11" db="UniProtKB">
        <authorList>
            <consortium name="WormBaseParasite"/>
        </authorList>
    </citation>
    <scope>IDENTIFICATION</scope>
</reference>
<reference evidence="3" key="1">
    <citation type="submission" date="2012-04" db="EMBL/GenBank/DDBJ databases">
        <title>The Genome Sequence of Loa loa.</title>
        <authorList>
            <consortium name="The Broad Institute Genome Sequencing Platform"/>
            <consortium name="Broad Institute Genome Sequencing Center for Infectious Disease"/>
            <person name="Nutman T.B."/>
            <person name="Fink D.L."/>
            <person name="Russ C."/>
            <person name="Young S."/>
            <person name="Zeng Q."/>
            <person name="Gargeya S."/>
            <person name="Alvarado L."/>
            <person name="Berlin A."/>
            <person name="Chapman S.B."/>
            <person name="Chen Z."/>
            <person name="Freedman E."/>
            <person name="Gellesch M."/>
            <person name="Goldberg J."/>
            <person name="Griggs A."/>
            <person name="Gujja S."/>
            <person name="Heilman E.R."/>
            <person name="Heiman D."/>
            <person name="Howarth C."/>
            <person name="Mehta T."/>
            <person name="Neiman D."/>
            <person name="Pearson M."/>
            <person name="Roberts A."/>
            <person name="Saif S."/>
            <person name="Shea T."/>
            <person name="Shenoy N."/>
            <person name="Sisk P."/>
            <person name="Stolte C."/>
            <person name="Sykes S."/>
            <person name="White J."/>
            <person name="Yandava C."/>
            <person name="Haas B."/>
            <person name="Henn M.R."/>
            <person name="Nusbaum C."/>
            <person name="Birren B."/>
        </authorList>
    </citation>
    <scope>NUCLEOTIDE SEQUENCE [LARGE SCALE GENOMIC DNA]</scope>
</reference>
<name>A0A1I7VPA8_LOALO</name>